<evidence type="ECO:0000256" key="4">
    <source>
        <dbReference type="ARBA" id="ARBA00023004"/>
    </source>
</evidence>
<proteinExistence type="predicted"/>
<feature type="transmembrane region" description="Helical" evidence="7">
    <location>
        <begin position="60"/>
        <end position="82"/>
    </location>
</feature>
<feature type="domain" description="4Fe-4S ferredoxin-type" evidence="8">
    <location>
        <begin position="264"/>
        <end position="294"/>
    </location>
</feature>
<evidence type="ECO:0000256" key="1">
    <source>
        <dbReference type="ARBA" id="ARBA00004236"/>
    </source>
</evidence>
<dbReference type="Proteomes" id="UP001157156">
    <property type="component" value="Unassembled WGS sequence"/>
</dbReference>
<evidence type="ECO:0000256" key="3">
    <source>
        <dbReference type="ARBA" id="ARBA00022723"/>
    </source>
</evidence>
<accession>A0ABQ6EK21</accession>
<dbReference type="Pfam" id="PF12801">
    <property type="entry name" value="Fer4_5"/>
    <property type="match status" value="2"/>
</dbReference>
<gene>
    <name evidence="9" type="ORF">GCM10007931_04370</name>
</gene>
<dbReference type="InterPro" id="IPR052378">
    <property type="entry name" value="NosR_regulator"/>
</dbReference>
<comment type="subcellular location">
    <subcellularLocation>
        <location evidence="1">Cell membrane</location>
    </subcellularLocation>
</comment>
<sequence>MVLVHRYQSEAVQANSRPNILRRFCQHAMALSFFLVAIQYTLHTALLTAQISPSFLRPDVVDAFLPIAAAIELKAIVSLGFWDQAHPAGAVMLFTVLITGIVCKRAFCGWICPLGLVGEYLYQWRIKWIAKPYPVPKWLDWPLRMIKYLLLAFFAFISLGMHPSNIPYYLNGNYHKIADIKTAWLFVNPGVITLSVLTVMLLLAAWRQRAFCRYFCPYGALLGIVSVISPFKIRRNTTHCLNERGDLNCDKCTRACPSNIIIHTANTIRTDECQACMRCVSACPKKEALGFRARNGWQLSSKQLLGLVLTIMFAIPLFAFLAGFWHSQTPNEVRMQLIQVMDYISY</sequence>
<reference evidence="10" key="1">
    <citation type="journal article" date="2019" name="Int. J. Syst. Evol. Microbiol.">
        <title>The Global Catalogue of Microorganisms (GCM) 10K type strain sequencing project: providing services to taxonomists for standard genome sequencing and annotation.</title>
        <authorList>
            <consortium name="The Broad Institute Genomics Platform"/>
            <consortium name="The Broad Institute Genome Sequencing Center for Infectious Disease"/>
            <person name="Wu L."/>
            <person name="Ma J."/>
        </authorList>
    </citation>
    <scope>NUCLEOTIDE SEQUENCE [LARGE SCALE GENOMIC DNA]</scope>
    <source>
        <strain evidence="10">NBRC 111146</strain>
    </source>
</reference>
<evidence type="ECO:0000256" key="7">
    <source>
        <dbReference type="SAM" id="Phobius"/>
    </source>
</evidence>
<dbReference type="PANTHER" id="PTHR30224">
    <property type="entry name" value="ELECTRON TRANSPORT PROTEIN"/>
    <property type="match status" value="1"/>
</dbReference>
<comment type="caution">
    <text evidence="9">The sequence shown here is derived from an EMBL/GenBank/DDBJ whole genome shotgun (WGS) entry which is preliminary data.</text>
</comment>
<dbReference type="SUPFAM" id="SSF54862">
    <property type="entry name" value="4Fe-4S ferredoxins"/>
    <property type="match status" value="1"/>
</dbReference>
<protein>
    <submittedName>
        <fullName evidence="9">Iron-sulfur cluster-binding protein</fullName>
    </submittedName>
</protein>
<feature type="transmembrane region" description="Helical" evidence="7">
    <location>
        <begin position="88"/>
        <end position="117"/>
    </location>
</feature>
<feature type="transmembrane region" description="Helical" evidence="7">
    <location>
        <begin position="183"/>
        <end position="206"/>
    </location>
</feature>
<feature type="transmembrane region" description="Helical" evidence="7">
    <location>
        <begin position="28"/>
        <end position="48"/>
    </location>
</feature>
<dbReference type="EMBL" id="BSPV01000003">
    <property type="protein sequence ID" value="GLT13463.1"/>
    <property type="molecule type" value="Genomic_DNA"/>
</dbReference>
<keyword evidence="7" id="KW-1133">Transmembrane helix</keyword>
<evidence type="ECO:0000259" key="8">
    <source>
        <dbReference type="PROSITE" id="PS51379"/>
    </source>
</evidence>
<keyword evidence="2" id="KW-1003">Cell membrane</keyword>
<dbReference type="PROSITE" id="PS00198">
    <property type="entry name" value="4FE4S_FER_1"/>
    <property type="match status" value="1"/>
</dbReference>
<evidence type="ECO:0000256" key="5">
    <source>
        <dbReference type="ARBA" id="ARBA00023014"/>
    </source>
</evidence>
<keyword evidence="10" id="KW-1185">Reference proteome</keyword>
<dbReference type="PROSITE" id="PS51379">
    <property type="entry name" value="4FE4S_FER_2"/>
    <property type="match status" value="1"/>
</dbReference>
<evidence type="ECO:0000313" key="9">
    <source>
        <dbReference type="EMBL" id="GLT13463.1"/>
    </source>
</evidence>
<keyword evidence="3" id="KW-0479">Metal-binding</keyword>
<dbReference type="PANTHER" id="PTHR30224:SF4">
    <property type="entry name" value="ELECTRON TRANSPORT PROTEIN YCCM-RELATED"/>
    <property type="match status" value="1"/>
</dbReference>
<dbReference type="InterPro" id="IPR017896">
    <property type="entry name" value="4Fe4S_Fe-S-bd"/>
</dbReference>
<name>A0ABQ6EK21_9VIBR</name>
<keyword evidence="7" id="KW-0812">Transmembrane</keyword>
<dbReference type="InterPro" id="IPR017900">
    <property type="entry name" value="4Fe4S_Fe_S_CS"/>
</dbReference>
<feature type="transmembrane region" description="Helical" evidence="7">
    <location>
        <begin position="145"/>
        <end position="163"/>
    </location>
</feature>
<feature type="transmembrane region" description="Helical" evidence="7">
    <location>
        <begin position="304"/>
        <end position="325"/>
    </location>
</feature>
<evidence type="ECO:0000256" key="6">
    <source>
        <dbReference type="ARBA" id="ARBA00023136"/>
    </source>
</evidence>
<keyword evidence="4" id="KW-0408">Iron</keyword>
<dbReference type="Gene3D" id="3.30.70.20">
    <property type="match status" value="1"/>
</dbReference>
<evidence type="ECO:0000313" key="10">
    <source>
        <dbReference type="Proteomes" id="UP001157156"/>
    </source>
</evidence>
<keyword evidence="5" id="KW-0411">Iron-sulfur</keyword>
<organism evidence="9 10">
    <name type="scientific">Vibrio algivorus</name>
    <dbReference type="NCBI Taxonomy" id="1667024"/>
    <lineage>
        <taxon>Bacteria</taxon>
        <taxon>Pseudomonadati</taxon>
        <taxon>Pseudomonadota</taxon>
        <taxon>Gammaproteobacteria</taxon>
        <taxon>Vibrionales</taxon>
        <taxon>Vibrionaceae</taxon>
        <taxon>Vibrio</taxon>
    </lineage>
</organism>
<evidence type="ECO:0000256" key="2">
    <source>
        <dbReference type="ARBA" id="ARBA00022475"/>
    </source>
</evidence>
<keyword evidence="6 7" id="KW-0472">Membrane</keyword>